<keyword evidence="6" id="KW-0969">Cilium</keyword>
<dbReference type="InterPro" id="IPR001782">
    <property type="entry name" value="Flag_FlgI"/>
</dbReference>
<dbReference type="Proteomes" id="UP001056539">
    <property type="component" value="Chromosome"/>
</dbReference>
<comment type="function">
    <text evidence="1 5">Assembles around the rod to form the L-ring and probably protects the motor/basal body from shearing forces during rotation.</text>
</comment>
<dbReference type="AlphaFoldDB" id="A0AAX3BBT0"/>
<evidence type="ECO:0000256" key="4">
    <source>
        <dbReference type="ARBA" id="ARBA00023143"/>
    </source>
</evidence>
<dbReference type="KEGG" id="taqu:KDW03_09620"/>
<dbReference type="GO" id="GO:0009428">
    <property type="term" value="C:bacterial-type flagellum basal body, distal rod, P ring"/>
    <property type="evidence" value="ECO:0007669"/>
    <property type="project" value="InterPro"/>
</dbReference>
<evidence type="ECO:0000256" key="2">
    <source>
        <dbReference type="ARBA" id="ARBA00004117"/>
    </source>
</evidence>
<dbReference type="EMBL" id="CP073355">
    <property type="protein sequence ID" value="URA09732.1"/>
    <property type="molecule type" value="Genomic_DNA"/>
</dbReference>
<accession>A0AAX3BBT0</accession>
<dbReference type="GO" id="GO:0071973">
    <property type="term" value="P:bacterial-type flagellum-dependent cell motility"/>
    <property type="evidence" value="ECO:0007669"/>
    <property type="project" value="InterPro"/>
</dbReference>
<keyword evidence="6" id="KW-0282">Flagellum</keyword>
<evidence type="ECO:0000256" key="3">
    <source>
        <dbReference type="ARBA" id="ARBA00022729"/>
    </source>
</evidence>
<reference evidence="6" key="2">
    <citation type="submission" date="2022-06" db="EMBL/GenBank/DDBJ databases">
        <title>Thermospira aquatica gen. nov., sp. nov.</title>
        <authorList>
            <person name="Ben Ali Gam Z."/>
            <person name="Labat M."/>
        </authorList>
    </citation>
    <scope>NUCLEOTIDE SEQUENCE</scope>
    <source>
        <strain evidence="6">F1F22</strain>
    </source>
</reference>
<evidence type="ECO:0000256" key="1">
    <source>
        <dbReference type="ARBA" id="ARBA00002591"/>
    </source>
</evidence>
<keyword evidence="7" id="KW-1185">Reference proteome</keyword>
<name>A0AAX3BBT0_9SPIR</name>
<keyword evidence="4 5" id="KW-0975">Bacterial flagellum</keyword>
<dbReference type="GO" id="GO:0005198">
    <property type="term" value="F:structural molecule activity"/>
    <property type="evidence" value="ECO:0007669"/>
    <property type="project" value="InterPro"/>
</dbReference>
<comment type="subcellular location">
    <subcellularLocation>
        <location evidence="2 5">Bacterial flagellum basal body</location>
    </subcellularLocation>
</comment>
<comment type="similarity">
    <text evidence="5">Belongs to the FlgI family.</text>
</comment>
<dbReference type="GO" id="GO:0030288">
    <property type="term" value="C:outer membrane-bounded periplasmic space"/>
    <property type="evidence" value="ECO:0007669"/>
    <property type="project" value="InterPro"/>
</dbReference>
<dbReference type="PRINTS" id="PR01010">
    <property type="entry name" value="FLGPRINGFLGI"/>
</dbReference>
<evidence type="ECO:0000256" key="5">
    <source>
        <dbReference type="HAMAP-Rule" id="MF_00416"/>
    </source>
</evidence>
<dbReference type="RefSeq" id="WP_271434868.1">
    <property type="nucleotide sequence ID" value="NZ_CP073355.1"/>
</dbReference>
<keyword evidence="6" id="KW-0966">Cell projection</keyword>
<evidence type="ECO:0000313" key="7">
    <source>
        <dbReference type="Proteomes" id="UP001056539"/>
    </source>
</evidence>
<reference evidence="6" key="1">
    <citation type="submission" date="2021-04" db="EMBL/GenBank/DDBJ databases">
        <authorList>
            <person name="Postec A."/>
        </authorList>
    </citation>
    <scope>NUCLEOTIDE SEQUENCE</scope>
    <source>
        <strain evidence="6">F1F22</strain>
    </source>
</reference>
<dbReference type="HAMAP" id="MF_00416">
    <property type="entry name" value="FlgI"/>
    <property type="match status" value="1"/>
</dbReference>
<protein>
    <recommendedName>
        <fullName evidence="5">Flagellar P-ring protein</fullName>
    </recommendedName>
    <alternativeName>
        <fullName evidence="5">Basal body P-ring protein</fullName>
    </alternativeName>
</protein>
<evidence type="ECO:0000313" key="6">
    <source>
        <dbReference type="EMBL" id="URA09732.1"/>
    </source>
</evidence>
<dbReference type="PANTHER" id="PTHR30381">
    <property type="entry name" value="FLAGELLAR P-RING PERIPLASMIC PROTEIN FLGI"/>
    <property type="match status" value="1"/>
</dbReference>
<dbReference type="Pfam" id="PF02119">
    <property type="entry name" value="FlgI"/>
    <property type="match status" value="1"/>
</dbReference>
<organism evidence="6 7">
    <name type="scientific">Thermospira aquatica</name>
    <dbReference type="NCBI Taxonomy" id="2828656"/>
    <lineage>
        <taxon>Bacteria</taxon>
        <taxon>Pseudomonadati</taxon>
        <taxon>Spirochaetota</taxon>
        <taxon>Spirochaetia</taxon>
        <taxon>Brevinematales</taxon>
        <taxon>Thermospiraceae</taxon>
        <taxon>Thermospira</taxon>
    </lineage>
</organism>
<comment type="subunit">
    <text evidence="5">The basal body constitutes a major portion of the flagellar organelle and consists of four rings (L,P,S, and M) mounted on a central rod.</text>
</comment>
<gene>
    <name evidence="5" type="primary">flgI</name>
    <name evidence="6" type="ORF">KDW03_09620</name>
</gene>
<sequence length="334" mass="35808">MKKVVFLLVVSMAWLWAEPVELKYIVSVEGLSFNPLIGYGIVIGLKGTGDSEGGSQTKEFLARIANHFGIQANIEKFKPKNAAVVMVMADVPPFAQTGNRLDVRVASVFDAKSLEGGELVVTPLLGGDNEMYAVASGKLVVDSSSKSVSGTILQGAIVQKPIPQTWLQTDRSVILHLDPNYSFDAMMAVEKMLQRDFSDTEYTLENYTIKIKIPEGEQPSQWLGRLLAKKVDVPQVPSITIDSKTGMVVAGGDVVVTEAAVVYQGSQITIGSGGFSWGGSSSSQKGSAQVLPASTTIQELVTGLNQLGMSAQDVVKILQLLHKNGNIKARLQVL</sequence>
<dbReference type="PANTHER" id="PTHR30381:SF0">
    <property type="entry name" value="FLAGELLAR P-RING PROTEIN"/>
    <property type="match status" value="1"/>
</dbReference>
<proteinExistence type="inferred from homology"/>
<keyword evidence="3" id="KW-0732">Signal</keyword>